<accession>A0A1I4QH21</accession>
<dbReference type="InterPro" id="IPR043128">
    <property type="entry name" value="Rev_trsase/Diguanyl_cyclase"/>
</dbReference>
<feature type="domain" description="GGDEF" evidence="2">
    <location>
        <begin position="301"/>
        <end position="438"/>
    </location>
</feature>
<dbReference type="EMBL" id="FOUE01000003">
    <property type="protein sequence ID" value="SFM39401.1"/>
    <property type="molecule type" value="Genomic_DNA"/>
</dbReference>
<organism evidence="3 4">
    <name type="scientific">Marinobacter zhejiangensis</name>
    <dbReference type="NCBI Taxonomy" id="488535"/>
    <lineage>
        <taxon>Bacteria</taxon>
        <taxon>Pseudomonadati</taxon>
        <taxon>Pseudomonadota</taxon>
        <taxon>Gammaproteobacteria</taxon>
        <taxon>Pseudomonadales</taxon>
        <taxon>Marinobacteraceae</taxon>
        <taxon>Marinobacter</taxon>
    </lineage>
</organism>
<sequence length="697" mass="77632">MQKKNSTVHLLILDPSQNEAEALVSLLRNSGRATRAHRITSEEDLEETLKSGNWDLLLARNVAGEEGFGPEQALAMIRRMDKDIPFVLLTEDFNHERTEQFLKAGAQDTVQSAHTRLLVLVVKRELAALEERRKRRALESHLRESEQRCRLLLESSKDAIAYINDGMHIYANQSYMEFLGYDDIDDLICIPILDTLSTESQGKYKEFMKSFAETGKDGMSLNCVARRSDDQELNITMSVSSATYDSEPCTQLVIQPEHSDAELEEKLRQISSQDLLTGLYNRQHFMDQLEGAVTKAKDHTESAALAYIELDNFMAIKGQLGIAGADLLLGDLSTILKNQTGEEMVLARLSDEAFGILAPAMEEKALVELCGKLCKTIEDHLFEIDGRTVQLTVSIGVAVITENAPNAADVLGRGHTAAAEVRKQEGHEGGNGVVAYNPVEAEGLGEGNATEAIQNALDDDRFRMLFQPIINLRGEGEEHYEATVRMVDKGGEEVSPYDILPPNGPSEMAVKIDRWVILQTIKQLAVHRSRGHDTKLFLNVSAETIQDKTFTSWLSVALKAARLPGDALIFQIREGDTTNYLKQAKEFVKGVHELHCKISLSQFGGAINPFNTLKHVDVDYVKIDGSFTEELQKNEETKEQVKEMVKTLQEAGKLTIIPMVENAVVLSTLWQAGVNYIQGYYVQAPVAEMNYDFGDQQ</sequence>
<dbReference type="InterPro" id="IPR000160">
    <property type="entry name" value="GGDEF_dom"/>
</dbReference>
<dbReference type="NCBIfam" id="TIGR00229">
    <property type="entry name" value="sensory_box"/>
    <property type="match status" value="1"/>
</dbReference>
<reference evidence="4" key="1">
    <citation type="submission" date="2016-10" db="EMBL/GenBank/DDBJ databases">
        <authorList>
            <person name="Varghese N."/>
            <person name="Submissions S."/>
        </authorList>
    </citation>
    <scope>NUCLEOTIDE SEQUENCE [LARGE SCALE GENOMIC DNA]</scope>
    <source>
        <strain evidence="4">CGMCC 1.7061</strain>
    </source>
</reference>
<dbReference type="SUPFAM" id="SSF55073">
    <property type="entry name" value="Nucleotide cyclase"/>
    <property type="match status" value="1"/>
</dbReference>
<evidence type="ECO:0000313" key="3">
    <source>
        <dbReference type="EMBL" id="SFM39401.1"/>
    </source>
</evidence>
<dbReference type="CDD" id="cd01948">
    <property type="entry name" value="EAL"/>
    <property type="match status" value="1"/>
</dbReference>
<protein>
    <submittedName>
        <fullName evidence="3">Diguanylate cyclase/phosphodiesterase</fullName>
    </submittedName>
</protein>
<dbReference type="Gene3D" id="3.30.450.20">
    <property type="entry name" value="PAS domain"/>
    <property type="match status" value="1"/>
</dbReference>
<dbReference type="RefSeq" id="WP_092022804.1">
    <property type="nucleotide sequence ID" value="NZ_FOUE01000003.1"/>
</dbReference>
<dbReference type="InterPro" id="IPR011006">
    <property type="entry name" value="CheY-like_superfamily"/>
</dbReference>
<dbReference type="STRING" id="488535.SAMN04487963_2390"/>
<dbReference type="InterPro" id="IPR035965">
    <property type="entry name" value="PAS-like_dom_sf"/>
</dbReference>
<dbReference type="Pfam" id="PF00563">
    <property type="entry name" value="EAL"/>
    <property type="match status" value="1"/>
</dbReference>
<dbReference type="SUPFAM" id="SSF141868">
    <property type="entry name" value="EAL domain-like"/>
    <property type="match status" value="1"/>
</dbReference>
<keyword evidence="4" id="KW-1185">Reference proteome</keyword>
<evidence type="ECO:0000259" key="1">
    <source>
        <dbReference type="PROSITE" id="PS50883"/>
    </source>
</evidence>
<dbReference type="AlphaFoldDB" id="A0A1I4QH21"/>
<evidence type="ECO:0000313" key="4">
    <source>
        <dbReference type="Proteomes" id="UP000198519"/>
    </source>
</evidence>
<dbReference type="PANTHER" id="PTHR33121:SF23">
    <property type="entry name" value="CYCLIC DI-GMP PHOSPHODIESTERASE PDEB"/>
    <property type="match status" value="1"/>
</dbReference>
<dbReference type="CDD" id="cd01949">
    <property type="entry name" value="GGDEF"/>
    <property type="match status" value="1"/>
</dbReference>
<dbReference type="PROSITE" id="PS50883">
    <property type="entry name" value="EAL"/>
    <property type="match status" value="1"/>
</dbReference>
<dbReference type="SMART" id="SM00267">
    <property type="entry name" value="GGDEF"/>
    <property type="match status" value="1"/>
</dbReference>
<dbReference type="Gene3D" id="3.30.70.270">
    <property type="match status" value="1"/>
</dbReference>
<gene>
    <name evidence="3" type="ORF">SAMN04487963_2390</name>
</gene>
<evidence type="ECO:0000259" key="2">
    <source>
        <dbReference type="PROSITE" id="PS50887"/>
    </source>
</evidence>
<dbReference type="CDD" id="cd00156">
    <property type="entry name" value="REC"/>
    <property type="match status" value="1"/>
</dbReference>
<dbReference type="Gene3D" id="3.20.20.450">
    <property type="entry name" value="EAL domain"/>
    <property type="match status" value="1"/>
</dbReference>
<dbReference type="OrthoDB" id="7052318at2"/>
<dbReference type="InterPro" id="IPR035919">
    <property type="entry name" value="EAL_sf"/>
</dbReference>
<dbReference type="Gene3D" id="3.40.50.2300">
    <property type="match status" value="1"/>
</dbReference>
<dbReference type="InterPro" id="IPR029787">
    <property type="entry name" value="Nucleotide_cyclase"/>
</dbReference>
<dbReference type="SUPFAM" id="SSF52172">
    <property type="entry name" value="CheY-like"/>
    <property type="match status" value="1"/>
</dbReference>
<proteinExistence type="predicted"/>
<dbReference type="Pfam" id="PF13188">
    <property type="entry name" value="PAS_8"/>
    <property type="match status" value="1"/>
</dbReference>
<dbReference type="InterPro" id="IPR050706">
    <property type="entry name" value="Cyclic-di-GMP_PDE-like"/>
</dbReference>
<name>A0A1I4QH21_9GAMM</name>
<dbReference type="InterPro" id="IPR000014">
    <property type="entry name" value="PAS"/>
</dbReference>
<feature type="domain" description="EAL" evidence="1">
    <location>
        <begin position="446"/>
        <end position="697"/>
    </location>
</feature>
<dbReference type="Proteomes" id="UP000198519">
    <property type="component" value="Unassembled WGS sequence"/>
</dbReference>
<dbReference type="InterPro" id="IPR001633">
    <property type="entry name" value="EAL_dom"/>
</dbReference>
<dbReference type="Pfam" id="PF00990">
    <property type="entry name" value="GGDEF"/>
    <property type="match status" value="1"/>
</dbReference>
<dbReference type="SMART" id="SM00052">
    <property type="entry name" value="EAL"/>
    <property type="match status" value="1"/>
</dbReference>
<dbReference type="GO" id="GO:0071111">
    <property type="term" value="F:cyclic-guanylate-specific phosphodiesterase activity"/>
    <property type="evidence" value="ECO:0007669"/>
    <property type="project" value="InterPro"/>
</dbReference>
<dbReference type="NCBIfam" id="TIGR00254">
    <property type="entry name" value="GGDEF"/>
    <property type="match status" value="1"/>
</dbReference>
<dbReference type="SUPFAM" id="SSF55785">
    <property type="entry name" value="PYP-like sensor domain (PAS domain)"/>
    <property type="match status" value="1"/>
</dbReference>
<dbReference type="PROSITE" id="PS50887">
    <property type="entry name" value="GGDEF"/>
    <property type="match status" value="1"/>
</dbReference>
<dbReference type="PANTHER" id="PTHR33121">
    <property type="entry name" value="CYCLIC DI-GMP PHOSPHODIESTERASE PDEF"/>
    <property type="match status" value="1"/>
</dbReference>